<organism evidence="2 3">
    <name type="scientific">Streptosporangium oxazolinicum</name>
    <dbReference type="NCBI Taxonomy" id="909287"/>
    <lineage>
        <taxon>Bacteria</taxon>
        <taxon>Bacillati</taxon>
        <taxon>Actinomycetota</taxon>
        <taxon>Actinomycetes</taxon>
        <taxon>Streptosporangiales</taxon>
        <taxon>Streptosporangiaceae</taxon>
        <taxon>Streptosporangium</taxon>
    </lineage>
</organism>
<dbReference type="RefSeq" id="WP_344914902.1">
    <property type="nucleotide sequence ID" value="NZ_BAABAQ010000001.1"/>
</dbReference>
<evidence type="ECO:0008006" key="4">
    <source>
        <dbReference type="Google" id="ProtNLM"/>
    </source>
</evidence>
<evidence type="ECO:0000313" key="3">
    <source>
        <dbReference type="Proteomes" id="UP001501251"/>
    </source>
</evidence>
<dbReference type="EMBL" id="BAABAQ010000001">
    <property type="protein sequence ID" value="GAA4182046.1"/>
    <property type="molecule type" value="Genomic_DNA"/>
</dbReference>
<reference evidence="3" key="1">
    <citation type="journal article" date="2019" name="Int. J. Syst. Evol. Microbiol.">
        <title>The Global Catalogue of Microorganisms (GCM) 10K type strain sequencing project: providing services to taxonomists for standard genome sequencing and annotation.</title>
        <authorList>
            <consortium name="The Broad Institute Genomics Platform"/>
            <consortium name="The Broad Institute Genome Sequencing Center for Infectious Disease"/>
            <person name="Wu L."/>
            <person name="Ma J."/>
        </authorList>
    </citation>
    <scope>NUCLEOTIDE SEQUENCE [LARGE SCALE GENOMIC DNA]</scope>
    <source>
        <strain evidence="3">JCM 17388</strain>
    </source>
</reference>
<feature type="region of interest" description="Disordered" evidence="1">
    <location>
        <begin position="1"/>
        <end position="42"/>
    </location>
</feature>
<dbReference type="Proteomes" id="UP001501251">
    <property type="component" value="Unassembled WGS sequence"/>
</dbReference>
<sequence length="151" mass="16283">MNAPPPQGNPMSRRGDSHAFQANAAAQPVTEPTIEQPPEGQAVTRARDLTLVLSEVYGIEADVHELRSGNAIVSLYYGLLAYTDGERFWWTGPELSDSGAPVLSSALTLPAAAEQLAEHYRILRTRPAASILESELPLLADTLTADHVVPR</sequence>
<protein>
    <recommendedName>
        <fullName evidence="4">Immunity protein 35 domain-containing protein</fullName>
    </recommendedName>
</protein>
<evidence type="ECO:0000313" key="2">
    <source>
        <dbReference type="EMBL" id="GAA4182046.1"/>
    </source>
</evidence>
<gene>
    <name evidence="2" type="ORF">GCM10022252_07360</name>
</gene>
<evidence type="ECO:0000256" key="1">
    <source>
        <dbReference type="SAM" id="MobiDB-lite"/>
    </source>
</evidence>
<accession>A0ABP8AD84</accession>
<name>A0ABP8AD84_9ACTN</name>
<comment type="caution">
    <text evidence="2">The sequence shown here is derived from an EMBL/GenBank/DDBJ whole genome shotgun (WGS) entry which is preliminary data.</text>
</comment>
<proteinExistence type="predicted"/>
<keyword evidence="3" id="KW-1185">Reference proteome</keyword>